<gene>
    <name evidence="1" type="ORF">M9H77_01613</name>
</gene>
<comment type="caution">
    <text evidence="1">The sequence shown here is derived from an EMBL/GenBank/DDBJ whole genome shotgun (WGS) entry which is preliminary data.</text>
</comment>
<reference evidence="2" key="1">
    <citation type="journal article" date="2023" name="Nat. Plants">
        <title>Single-cell RNA sequencing provides a high-resolution roadmap for understanding the multicellular compartmentation of specialized metabolism.</title>
        <authorList>
            <person name="Sun S."/>
            <person name="Shen X."/>
            <person name="Li Y."/>
            <person name="Li Y."/>
            <person name="Wang S."/>
            <person name="Li R."/>
            <person name="Zhang H."/>
            <person name="Shen G."/>
            <person name="Guo B."/>
            <person name="Wei J."/>
            <person name="Xu J."/>
            <person name="St-Pierre B."/>
            <person name="Chen S."/>
            <person name="Sun C."/>
        </authorList>
    </citation>
    <scope>NUCLEOTIDE SEQUENCE [LARGE SCALE GENOMIC DNA]</scope>
</reference>
<sequence length="131" mass="13541">MALFNLMFLFATFMGIPCLLVSSTSSTTTTDLPILPTSTISAAPSLLPDSPSPALSPDITPLFPSPSGSQLSPTDSSLPTIPSSPSPPNPDAIAAPGPAFSPFGSLPFSSSISLHLPFSILFMGFLAFWLI</sequence>
<name>A0ACC0C626_CATRO</name>
<proteinExistence type="predicted"/>
<keyword evidence="2" id="KW-1185">Reference proteome</keyword>
<protein>
    <submittedName>
        <fullName evidence="1">Uncharacterized protein</fullName>
    </submittedName>
</protein>
<organism evidence="1 2">
    <name type="scientific">Catharanthus roseus</name>
    <name type="common">Madagascar periwinkle</name>
    <name type="synonym">Vinca rosea</name>
    <dbReference type="NCBI Taxonomy" id="4058"/>
    <lineage>
        <taxon>Eukaryota</taxon>
        <taxon>Viridiplantae</taxon>
        <taxon>Streptophyta</taxon>
        <taxon>Embryophyta</taxon>
        <taxon>Tracheophyta</taxon>
        <taxon>Spermatophyta</taxon>
        <taxon>Magnoliopsida</taxon>
        <taxon>eudicotyledons</taxon>
        <taxon>Gunneridae</taxon>
        <taxon>Pentapetalae</taxon>
        <taxon>asterids</taxon>
        <taxon>lamiids</taxon>
        <taxon>Gentianales</taxon>
        <taxon>Apocynaceae</taxon>
        <taxon>Rauvolfioideae</taxon>
        <taxon>Vinceae</taxon>
        <taxon>Catharanthinae</taxon>
        <taxon>Catharanthus</taxon>
    </lineage>
</organism>
<evidence type="ECO:0000313" key="2">
    <source>
        <dbReference type="Proteomes" id="UP001060085"/>
    </source>
</evidence>
<evidence type="ECO:0000313" key="1">
    <source>
        <dbReference type="EMBL" id="KAI5680386.1"/>
    </source>
</evidence>
<accession>A0ACC0C626</accession>
<dbReference type="Proteomes" id="UP001060085">
    <property type="component" value="Linkage Group LG01"/>
</dbReference>
<dbReference type="EMBL" id="CM044701">
    <property type="protein sequence ID" value="KAI5680386.1"/>
    <property type="molecule type" value="Genomic_DNA"/>
</dbReference>